<dbReference type="InterPro" id="IPR001841">
    <property type="entry name" value="Znf_RING"/>
</dbReference>
<dbReference type="InterPro" id="IPR017907">
    <property type="entry name" value="Znf_RING_CS"/>
</dbReference>
<dbReference type="PANTHER" id="PTHR25465:SF5">
    <property type="entry name" value="E3 UBIQUITIN_ISG15 LIGASE TRIM25-RELATED"/>
    <property type="match status" value="1"/>
</dbReference>
<dbReference type="Pfam" id="PF15227">
    <property type="entry name" value="zf-C3HC4_4"/>
    <property type="match status" value="1"/>
</dbReference>
<dbReference type="InterPro" id="IPR006574">
    <property type="entry name" value="PRY"/>
</dbReference>
<dbReference type="InterPro" id="IPR013320">
    <property type="entry name" value="ConA-like_dom_sf"/>
</dbReference>
<dbReference type="Pfam" id="PF00643">
    <property type="entry name" value="zf-B_box"/>
    <property type="match status" value="1"/>
</dbReference>
<dbReference type="PROSITE" id="PS50188">
    <property type="entry name" value="B302_SPRY"/>
    <property type="match status" value="1"/>
</dbReference>
<feature type="domain" description="B30.2/SPRY" evidence="11">
    <location>
        <begin position="305"/>
        <end position="502"/>
    </location>
</feature>
<reference evidence="12" key="1">
    <citation type="submission" date="2025-08" db="UniProtKB">
        <authorList>
            <consortium name="Ensembl"/>
        </authorList>
    </citation>
    <scope>IDENTIFICATION</scope>
</reference>
<dbReference type="SUPFAM" id="SSF57850">
    <property type="entry name" value="RING/U-box"/>
    <property type="match status" value="1"/>
</dbReference>
<feature type="coiled-coil region" evidence="7">
    <location>
        <begin position="224"/>
        <end position="254"/>
    </location>
</feature>
<dbReference type="Pfam" id="PF00622">
    <property type="entry name" value="SPRY"/>
    <property type="match status" value="1"/>
</dbReference>
<dbReference type="CDD" id="cd19769">
    <property type="entry name" value="Bbox2_TRIM16-like"/>
    <property type="match status" value="1"/>
</dbReference>
<dbReference type="PANTHER" id="PTHR25465">
    <property type="entry name" value="B-BOX DOMAIN CONTAINING"/>
    <property type="match status" value="1"/>
</dbReference>
<dbReference type="PROSITE" id="PS50089">
    <property type="entry name" value="ZF_RING_2"/>
    <property type="match status" value="1"/>
</dbReference>
<dbReference type="SMART" id="SM00449">
    <property type="entry name" value="SPRY"/>
    <property type="match status" value="1"/>
</dbReference>
<keyword evidence="4" id="KW-0862">Zinc</keyword>
<evidence type="ECO:0000259" key="8">
    <source>
        <dbReference type="PROSITE" id="PS50089"/>
    </source>
</evidence>
<reference evidence="12" key="2">
    <citation type="submission" date="2025-09" db="UniProtKB">
        <authorList>
            <consortium name="Ensembl"/>
        </authorList>
    </citation>
    <scope>IDENTIFICATION</scope>
</reference>
<feature type="domain" description="B box-type" evidence="9">
    <location>
        <begin position="109"/>
        <end position="149"/>
    </location>
</feature>
<dbReference type="Pfam" id="PF13765">
    <property type="entry name" value="PRY"/>
    <property type="match status" value="1"/>
</dbReference>
<dbReference type="PROSITE" id="PS50157">
    <property type="entry name" value="ZINC_FINGER_C2H2_2"/>
    <property type="match status" value="1"/>
</dbReference>
<dbReference type="InterPro" id="IPR013083">
    <property type="entry name" value="Znf_RING/FYVE/PHD"/>
</dbReference>
<dbReference type="SMART" id="SM00589">
    <property type="entry name" value="PRY"/>
    <property type="match status" value="1"/>
</dbReference>
<keyword evidence="5" id="KW-0391">Immunity</keyword>
<dbReference type="Gene3D" id="3.30.40.10">
    <property type="entry name" value="Zinc/RING finger domain, C3HC4 (zinc finger)"/>
    <property type="match status" value="1"/>
</dbReference>
<keyword evidence="2" id="KW-0479">Metal-binding</keyword>
<dbReference type="InterPro" id="IPR003879">
    <property type="entry name" value="Butyrophylin_SPRY"/>
</dbReference>
<dbReference type="InterPro" id="IPR051051">
    <property type="entry name" value="E3_ubiq-ligase_TRIM/RNF"/>
</dbReference>
<dbReference type="SUPFAM" id="SSF57845">
    <property type="entry name" value="B-box zinc-binding domain"/>
    <property type="match status" value="1"/>
</dbReference>
<dbReference type="AlphaFoldDB" id="A0A671QB87"/>
<evidence type="ECO:0000256" key="3">
    <source>
        <dbReference type="ARBA" id="ARBA00022771"/>
    </source>
</evidence>
<evidence type="ECO:0000259" key="9">
    <source>
        <dbReference type="PROSITE" id="PS50119"/>
    </source>
</evidence>
<evidence type="ECO:0000259" key="10">
    <source>
        <dbReference type="PROSITE" id="PS50157"/>
    </source>
</evidence>
<dbReference type="GO" id="GO:0045087">
    <property type="term" value="P:innate immune response"/>
    <property type="evidence" value="ECO:0007669"/>
    <property type="project" value="UniProtKB-KW"/>
</dbReference>
<dbReference type="GO" id="GO:0005737">
    <property type="term" value="C:cytoplasm"/>
    <property type="evidence" value="ECO:0007669"/>
    <property type="project" value="UniProtKB-ARBA"/>
</dbReference>
<proteinExistence type="predicted"/>
<dbReference type="CDD" id="cd16040">
    <property type="entry name" value="SPRY_PRY_SNTX"/>
    <property type="match status" value="1"/>
</dbReference>
<dbReference type="PRINTS" id="PR01407">
    <property type="entry name" value="BUTYPHLNCDUF"/>
</dbReference>
<dbReference type="SMART" id="SM00184">
    <property type="entry name" value="RING"/>
    <property type="match status" value="1"/>
</dbReference>
<keyword evidence="7" id="KW-0175">Coiled coil</keyword>
<evidence type="ECO:0000256" key="4">
    <source>
        <dbReference type="ARBA" id="ARBA00022833"/>
    </source>
</evidence>
<accession>A0A671QB87</accession>
<dbReference type="SUPFAM" id="SSF49899">
    <property type="entry name" value="Concanavalin A-like lectins/glucanases"/>
    <property type="match status" value="1"/>
</dbReference>
<dbReference type="InterPro" id="IPR013087">
    <property type="entry name" value="Znf_C2H2_type"/>
</dbReference>
<name>A0A671QB87_9TELE</name>
<keyword evidence="1" id="KW-0399">Innate immunity</keyword>
<dbReference type="InterPro" id="IPR003877">
    <property type="entry name" value="SPRY_dom"/>
</dbReference>
<dbReference type="InterPro" id="IPR001870">
    <property type="entry name" value="B30.2/SPRY"/>
</dbReference>
<dbReference type="PROSITE" id="PS00518">
    <property type="entry name" value="ZF_RING_1"/>
    <property type="match status" value="1"/>
</dbReference>
<evidence type="ECO:0000256" key="6">
    <source>
        <dbReference type="PROSITE-ProRule" id="PRU00024"/>
    </source>
</evidence>
<evidence type="ECO:0000256" key="2">
    <source>
        <dbReference type="ARBA" id="ARBA00022723"/>
    </source>
</evidence>
<dbReference type="InterPro" id="IPR058030">
    <property type="entry name" value="TRIM8/14/16/25/29/45/65_CC"/>
</dbReference>
<feature type="domain" description="RING-type" evidence="8">
    <location>
        <begin position="13"/>
        <end position="56"/>
    </location>
</feature>
<evidence type="ECO:0000256" key="1">
    <source>
        <dbReference type="ARBA" id="ARBA00022588"/>
    </source>
</evidence>
<dbReference type="Ensembl" id="ENSSANT00000073298.1">
    <property type="protein sequence ID" value="ENSSANP00000068949.1"/>
    <property type="gene ID" value="ENSSANG00000034379.1"/>
</dbReference>
<dbReference type="Pfam" id="PF25600">
    <property type="entry name" value="TRIM_CC"/>
    <property type="match status" value="1"/>
</dbReference>
<dbReference type="InterPro" id="IPR043136">
    <property type="entry name" value="B30.2/SPRY_sf"/>
</dbReference>
<evidence type="ECO:0000313" key="12">
    <source>
        <dbReference type="Ensembl" id="ENSSANP00000068949.1"/>
    </source>
</evidence>
<dbReference type="Gene3D" id="3.30.160.60">
    <property type="entry name" value="Classic Zinc Finger"/>
    <property type="match status" value="1"/>
</dbReference>
<organism evidence="12 13">
    <name type="scientific">Sinocyclocheilus anshuiensis</name>
    <dbReference type="NCBI Taxonomy" id="1608454"/>
    <lineage>
        <taxon>Eukaryota</taxon>
        <taxon>Metazoa</taxon>
        <taxon>Chordata</taxon>
        <taxon>Craniata</taxon>
        <taxon>Vertebrata</taxon>
        <taxon>Euteleostomi</taxon>
        <taxon>Actinopterygii</taxon>
        <taxon>Neopterygii</taxon>
        <taxon>Teleostei</taxon>
        <taxon>Ostariophysi</taxon>
        <taxon>Cypriniformes</taxon>
        <taxon>Cyprinidae</taxon>
        <taxon>Cyprininae</taxon>
        <taxon>Sinocyclocheilus</taxon>
    </lineage>
</organism>
<keyword evidence="13" id="KW-1185">Reference proteome</keyword>
<dbReference type="PROSITE" id="PS50119">
    <property type="entry name" value="ZF_BBOX"/>
    <property type="match status" value="1"/>
</dbReference>
<evidence type="ECO:0000256" key="5">
    <source>
        <dbReference type="ARBA" id="ARBA00022859"/>
    </source>
</evidence>
<dbReference type="Gene3D" id="2.60.120.920">
    <property type="match status" value="1"/>
</dbReference>
<evidence type="ECO:0000313" key="13">
    <source>
        <dbReference type="Proteomes" id="UP000472260"/>
    </source>
</evidence>
<feature type="domain" description="C2H2-type" evidence="10">
    <location>
        <begin position="50"/>
        <end position="78"/>
    </location>
</feature>
<dbReference type="SMART" id="SM00336">
    <property type="entry name" value="BBOX"/>
    <property type="match status" value="1"/>
</dbReference>
<sequence length="507" mass="59074">MAEAGFSQDQFSCPLCLDLLKDLVTIPCGHSYCMSCITDHWNQEDQKRVYSCPQCRKTFRPRPALNKSTMLAEVLEKPKMTIQTIAPAEQQENLLKGNRHNLMNATGQPQKMMCHQHGKPLEIYCRTDQQCICVFCVVEKHINHETVSTAAGRTEKQKQLDETQGKLKQQIQEREMKLWELKEARSAQTAVEDSERTFTELIQCIEKRRSEVTRMIRDREKAVVCQAEGLMERLEQEIDELRKRNSELEQLSHTDDDTQFLWVQRGFTDFTEQYLFSVTWFCIFLILLLESVSQLRQKLDHFCRKEIEKMSGRAPRIIPLTNFCRFNVDLNTVHKHLQLSKKNRVIANTNVDQRYPDHPGRFDYWWQVLCAESICGRCYWEVEWDGTHDVGVSVSYESIRRKGRGDECKFGYNTESWSLDRTISGYLFCHNNKQTKLLTEPGCSRIGVYVDQSAGILSFYSISDTITLLHRVQTTFTQPLYPGIRIGFPIIYMAYFLSCTSVKLLNK</sequence>
<dbReference type="Proteomes" id="UP000472260">
    <property type="component" value="Unassembled WGS sequence"/>
</dbReference>
<keyword evidence="3 6" id="KW-0863">Zinc-finger</keyword>
<protein>
    <submittedName>
        <fullName evidence="12">FinTRIM family, member 56</fullName>
    </submittedName>
</protein>
<dbReference type="InterPro" id="IPR000315">
    <property type="entry name" value="Znf_B-box"/>
</dbReference>
<evidence type="ECO:0000256" key="7">
    <source>
        <dbReference type="SAM" id="Coils"/>
    </source>
</evidence>
<evidence type="ECO:0000259" key="11">
    <source>
        <dbReference type="PROSITE" id="PS50188"/>
    </source>
</evidence>
<dbReference type="GO" id="GO:0008270">
    <property type="term" value="F:zinc ion binding"/>
    <property type="evidence" value="ECO:0007669"/>
    <property type="project" value="UniProtKB-KW"/>
</dbReference>